<dbReference type="GO" id="GO:0003678">
    <property type="term" value="F:DNA helicase activity"/>
    <property type="evidence" value="ECO:0007669"/>
    <property type="project" value="TreeGrafter"/>
</dbReference>
<evidence type="ECO:0000256" key="2">
    <source>
        <dbReference type="ARBA" id="ARBA00022763"/>
    </source>
</evidence>
<dbReference type="GO" id="GO:0003677">
    <property type="term" value="F:DNA binding"/>
    <property type="evidence" value="ECO:0007669"/>
    <property type="project" value="UniProtKB-KW"/>
</dbReference>
<dbReference type="GO" id="GO:0005524">
    <property type="term" value="F:ATP binding"/>
    <property type="evidence" value="ECO:0007669"/>
    <property type="project" value="UniProtKB-KW"/>
</dbReference>
<keyword evidence="5" id="KW-0067">ATP-binding</keyword>
<evidence type="ECO:0000256" key="1">
    <source>
        <dbReference type="ARBA" id="ARBA00022741"/>
    </source>
</evidence>
<keyword evidence="1" id="KW-0547">Nucleotide-binding</keyword>
<gene>
    <name evidence="10" type="ORF">A2382_04500</name>
</gene>
<name>A0A1F8CUT4_9BACT</name>
<feature type="domain" description="Helicase C-terminal" evidence="9">
    <location>
        <begin position="451"/>
        <end position="614"/>
    </location>
</feature>
<dbReference type="InterPro" id="IPR027417">
    <property type="entry name" value="P-loop_NTPase"/>
</dbReference>
<dbReference type="SMART" id="SM00490">
    <property type="entry name" value="HELICc"/>
    <property type="match status" value="1"/>
</dbReference>
<dbReference type="GO" id="GO:0016787">
    <property type="term" value="F:hydrolase activity"/>
    <property type="evidence" value="ECO:0007669"/>
    <property type="project" value="UniProtKB-KW"/>
</dbReference>
<dbReference type="InterPro" id="IPR012340">
    <property type="entry name" value="NA-bd_OB-fold"/>
</dbReference>
<accession>A0A1F8CUT4</accession>
<dbReference type="NCBIfam" id="NF008168">
    <property type="entry name" value="PRK10917.2-2"/>
    <property type="match status" value="1"/>
</dbReference>
<dbReference type="PANTHER" id="PTHR47964">
    <property type="entry name" value="ATP-DEPENDENT DNA HELICASE HOMOLOG RECG, CHLOROPLASTIC"/>
    <property type="match status" value="1"/>
</dbReference>
<dbReference type="InterPro" id="IPR014001">
    <property type="entry name" value="Helicase_ATP-bd"/>
</dbReference>
<proteinExistence type="predicted"/>
<evidence type="ECO:0000256" key="7">
    <source>
        <dbReference type="ARBA" id="ARBA00023204"/>
    </source>
</evidence>
<evidence type="ECO:0000256" key="6">
    <source>
        <dbReference type="ARBA" id="ARBA00023125"/>
    </source>
</evidence>
<dbReference type="SMART" id="SM00487">
    <property type="entry name" value="DEXDc"/>
    <property type="match status" value="1"/>
</dbReference>
<dbReference type="Proteomes" id="UP000178999">
    <property type="component" value="Unassembled WGS sequence"/>
</dbReference>
<dbReference type="InterPro" id="IPR033454">
    <property type="entry name" value="RecG_wedge"/>
</dbReference>
<dbReference type="PROSITE" id="PS51192">
    <property type="entry name" value="HELICASE_ATP_BIND_1"/>
    <property type="match status" value="1"/>
</dbReference>
<dbReference type="AlphaFoldDB" id="A0A1F8CUT4"/>
<evidence type="ECO:0000256" key="5">
    <source>
        <dbReference type="ARBA" id="ARBA00022840"/>
    </source>
</evidence>
<dbReference type="Pfam" id="PF00270">
    <property type="entry name" value="DEAD"/>
    <property type="match status" value="1"/>
</dbReference>
<dbReference type="InterPro" id="IPR011545">
    <property type="entry name" value="DEAD/DEAH_box_helicase_dom"/>
</dbReference>
<keyword evidence="7" id="KW-0234">DNA repair</keyword>
<dbReference type="Gene3D" id="3.40.50.300">
    <property type="entry name" value="P-loop containing nucleotide triphosphate hydrolases"/>
    <property type="match status" value="2"/>
</dbReference>
<dbReference type="GO" id="GO:0006281">
    <property type="term" value="P:DNA repair"/>
    <property type="evidence" value="ECO:0007669"/>
    <property type="project" value="UniProtKB-KW"/>
</dbReference>
<keyword evidence="4" id="KW-0347">Helicase</keyword>
<dbReference type="SUPFAM" id="SSF52540">
    <property type="entry name" value="P-loop containing nucleoside triphosphate hydrolases"/>
    <property type="match status" value="2"/>
</dbReference>
<sequence>MDLDRPLTEIPFIGPTYKQKLKKLKLETWHDLLTHVPHRYLDYRPQKTNLRIEIGQPLTVQGKIVTAHNQYTKANKKIQLVEIATRDKTFLAIWFNQPFIIRNFEIGQAYSFSGIIDWFSKKQALIAPLFEKILPGKPLVHTGQIVSIYPETQGLSSKWLRSRLSYLINSKITSDDYLDHEIRKRFELTDLCGAFQEVHFPKTLENAEKARTRLAFDELLFLHLANIKKKRKWKKEKVGHELLIDSSELDEMLKTLPFKLTKSQLTSLNEIVEDLGKKTPMNRLLQGDVGSGKTVIAAIAAWLAHKNGLQTMVMAPTQILAKQHFETFSKLLRNQKIRLSLVVGNNRSKTDEVDKADIIIGTHALLFGKRQLSGVGLIVIDEQHRFGVKQRGKLTEISKKNTKYPHVLTMTATPIPRTVALTFYGELDVSYITELPHGRQPITTLIVPPEKRDNGYEWIKEQIRENKISVFVVCPLIEESEVETMSQIKSAKVEYEKLKNIFSEFRVGLLHGKLKGSEKDRVVEKFREGQYDILVATPVVEVGIDIPNAAIMVIETADRFGLAQLHQIRGRVGRGEKKSWCLLMSESKNSKAQNRLKALRQTLCGFELSEIDLTMRGPGEMFGSKQHGIPSLRVASWQDYKLIAKTREFAIEIFQQPEKHRTILNYFEQRQISGN</sequence>
<dbReference type="Pfam" id="PF00271">
    <property type="entry name" value="Helicase_C"/>
    <property type="match status" value="1"/>
</dbReference>
<dbReference type="Pfam" id="PF17191">
    <property type="entry name" value="RecG_wedge"/>
    <property type="match status" value="1"/>
</dbReference>
<comment type="caution">
    <text evidence="10">The sequence shown here is derived from an EMBL/GenBank/DDBJ whole genome shotgun (WGS) entry which is preliminary data.</text>
</comment>
<evidence type="ECO:0000256" key="3">
    <source>
        <dbReference type="ARBA" id="ARBA00022801"/>
    </source>
</evidence>
<dbReference type="PROSITE" id="PS51194">
    <property type="entry name" value="HELICASE_CTER"/>
    <property type="match status" value="1"/>
</dbReference>
<dbReference type="EMBL" id="MGHY01000010">
    <property type="protein sequence ID" value="OGM79599.1"/>
    <property type="molecule type" value="Genomic_DNA"/>
</dbReference>
<organism evidence="10 11">
    <name type="scientific">Candidatus Woesebacteria bacterium RIFOXYB1_FULL_38_16</name>
    <dbReference type="NCBI Taxonomy" id="1802538"/>
    <lineage>
        <taxon>Bacteria</taxon>
        <taxon>Candidatus Woeseibacteriota</taxon>
    </lineage>
</organism>
<dbReference type="SUPFAM" id="SSF50249">
    <property type="entry name" value="Nucleic acid-binding proteins"/>
    <property type="match status" value="1"/>
</dbReference>
<evidence type="ECO:0000259" key="9">
    <source>
        <dbReference type="PROSITE" id="PS51194"/>
    </source>
</evidence>
<dbReference type="PANTHER" id="PTHR47964:SF1">
    <property type="entry name" value="ATP-DEPENDENT DNA HELICASE HOMOLOG RECG, CHLOROPLASTIC"/>
    <property type="match status" value="1"/>
</dbReference>
<keyword evidence="3" id="KW-0378">Hydrolase</keyword>
<dbReference type="STRING" id="1802538.A2382_04500"/>
<keyword evidence="2" id="KW-0227">DNA damage</keyword>
<reference evidence="10 11" key="1">
    <citation type="journal article" date="2016" name="Nat. Commun.">
        <title>Thousands of microbial genomes shed light on interconnected biogeochemical processes in an aquifer system.</title>
        <authorList>
            <person name="Anantharaman K."/>
            <person name="Brown C.T."/>
            <person name="Hug L.A."/>
            <person name="Sharon I."/>
            <person name="Castelle C.J."/>
            <person name="Probst A.J."/>
            <person name="Thomas B.C."/>
            <person name="Singh A."/>
            <person name="Wilkins M.J."/>
            <person name="Karaoz U."/>
            <person name="Brodie E.L."/>
            <person name="Williams K.H."/>
            <person name="Hubbard S.S."/>
            <person name="Banfield J.F."/>
        </authorList>
    </citation>
    <scope>NUCLEOTIDE SEQUENCE [LARGE SCALE GENOMIC DNA]</scope>
</reference>
<evidence type="ECO:0000313" key="11">
    <source>
        <dbReference type="Proteomes" id="UP000178999"/>
    </source>
</evidence>
<dbReference type="Gene3D" id="2.40.50.140">
    <property type="entry name" value="Nucleic acid-binding proteins"/>
    <property type="match status" value="1"/>
</dbReference>
<evidence type="ECO:0000313" key="10">
    <source>
        <dbReference type="EMBL" id="OGM79599.1"/>
    </source>
</evidence>
<dbReference type="InterPro" id="IPR047112">
    <property type="entry name" value="RecG/Mfd"/>
</dbReference>
<evidence type="ECO:0000256" key="4">
    <source>
        <dbReference type="ARBA" id="ARBA00022806"/>
    </source>
</evidence>
<dbReference type="InterPro" id="IPR001650">
    <property type="entry name" value="Helicase_C-like"/>
</dbReference>
<protein>
    <submittedName>
        <fullName evidence="10">Uncharacterized protein</fullName>
    </submittedName>
</protein>
<keyword evidence="6" id="KW-0238">DNA-binding</keyword>
<feature type="domain" description="Helicase ATP-binding" evidence="8">
    <location>
        <begin position="274"/>
        <end position="432"/>
    </location>
</feature>
<evidence type="ECO:0000259" key="8">
    <source>
        <dbReference type="PROSITE" id="PS51192"/>
    </source>
</evidence>